<accession>A0A0A1A5X7</accession>
<dbReference type="EMBL" id="JAAJRI010000008">
    <property type="protein sequence ID" value="NGE89121.1"/>
    <property type="molecule type" value="Genomic_DNA"/>
</dbReference>
<reference evidence="4 8" key="5">
    <citation type="submission" date="2020-06" db="EMBL/GenBank/DDBJ databases">
        <title>REHAB project genomes.</title>
        <authorList>
            <person name="Shaw L.P."/>
        </authorList>
    </citation>
    <scope>NUCLEOTIDE SEQUENCE [LARGE SCALE GENOMIC DNA]</scope>
    <source>
        <strain evidence="4 8">RHB07-C04</strain>
    </source>
</reference>
<dbReference type="Proteomes" id="UP000514715">
    <property type="component" value="Chromosome"/>
</dbReference>
<dbReference type="EMBL" id="CP057975">
    <property type="protein sequence ID" value="QMP43544.1"/>
    <property type="molecule type" value="Genomic_DNA"/>
</dbReference>
<proteinExistence type="predicted"/>
<name>A0A0A1A5X7_ECOLX</name>
<dbReference type="EMBL" id="DABGZR010000003">
    <property type="protein sequence ID" value="HAJ0994774.1"/>
    <property type="molecule type" value="Genomic_DNA"/>
</dbReference>
<reference evidence="2" key="3">
    <citation type="submission" date="2019-09" db="EMBL/GenBank/DDBJ databases">
        <authorList>
            <consortium name="NCBI Pathogen Detection Project"/>
        </authorList>
    </citation>
    <scope>NUCLEOTIDE SEQUENCE</scope>
    <source>
        <strain evidence="2">EC00605</strain>
    </source>
</reference>
<reference evidence="2" key="1">
    <citation type="journal article" date="2018" name="Genome Biol.">
        <title>SKESA: strategic k-mer extension for scrupulous assemblies.</title>
        <authorList>
            <person name="Souvorov A."/>
            <person name="Agarwala R."/>
            <person name="Lipman D.J."/>
        </authorList>
    </citation>
    <scope>NUCLEOTIDE SEQUENCE [LARGE SCALE GENOMIC DNA]</scope>
    <source>
        <strain evidence="2">EC00605</strain>
    </source>
</reference>
<evidence type="ECO:0000313" key="3">
    <source>
        <dbReference type="EMBL" id="NGE89121.1"/>
    </source>
</evidence>
<dbReference type="EMBL" id="RQTU01000011">
    <property type="protein sequence ID" value="RRD75061.1"/>
    <property type="molecule type" value="Genomic_DNA"/>
</dbReference>
<feature type="chain" id="PRO_5014220154" evidence="1">
    <location>
        <begin position="30"/>
        <end position="169"/>
    </location>
</feature>
<reference evidence="3 7" key="4">
    <citation type="submission" date="2020-02" db="EMBL/GenBank/DDBJ databases">
        <title>WGS of Carbapenem-Resistant Enterobacteriaceae.</title>
        <authorList>
            <person name="Tokajian S."/>
            <person name="El Chaar M."/>
            <person name="El Khoury M."/>
        </authorList>
    </citation>
    <scope>NUCLEOTIDE SEQUENCE [LARGE SCALE GENOMIC DNA]</scope>
    <source>
        <strain evidence="3 7">ECM_75</strain>
    </source>
</reference>
<evidence type="ECO:0000313" key="6">
    <source>
        <dbReference type="Proteomes" id="UP000271008"/>
    </source>
</evidence>
<organism evidence="3 7">
    <name type="scientific">Escherichia coli</name>
    <dbReference type="NCBI Taxonomy" id="562"/>
    <lineage>
        <taxon>Bacteria</taxon>
        <taxon>Pseudomonadati</taxon>
        <taxon>Pseudomonadota</taxon>
        <taxon>Gammaproteobacteria</taxon>
        <taxon>Enterobacterales</taxon>
        <taxon>Enterobacteriaceae</taxon>
        <taxon>Escherichia</taxon>
    </lineage>
</organism>
<sequence>MFFKIVRNFKAKIGPFLLTLFLAPGYVHANTWEINVTRKDSNLYQITGKDSFVNTKYCYVYAFSEDAYLRVDGYDKKIIFTDSKDSCDVDNVFSMVNIDSGKYEVEVSKKEDNWYEVYGTDNMIKTSMCLSLALNEKAILSMDGYSAGELIFDDGDSCNVEGVYSPVRL</sequence>
<keyword evidence="1" id="KW-0732">Signal</keyword>
<protein>
    <submittedName>
        <fullName evidence="3">Uncharacterized protein</fullName>
    </submittedName>
</protein>
<evidence type="ECO:0000313" key="7">
    <source>
        <dbReference type="Proteomes" id="UP000472856"/>
    </source>
</evidence>
<reference evidence="5 6" key="2">
    <citation type="submission" date="2018-11" db="EMBL/GenBank/DDBJ databases">
        <title>Enterobacteriaceae from Patient.</title>
        <authorList>
            <person name="Shen C."/>
            <person name="Yang Y."/>
            <person name="Tian G."/>
        </authorList>
    </citation>
    <scope>NUCLEOTIDE SEQUENCE [LARGE SCALE GENOMIC DNA]</scope>
    <source>
        <strain evidence="5 6">GBGD28</strain>
    </source>
</reference>
<gene>
    <name evidence="5" type="ORF">EIA08_13490</name>
    <name evidence="3" type="ORF">G5603_13085</name>
    <name evidence="2" type="ORF">HL601_04015</name>
    <name evidence="4" type="ORF">HVW04_01115</name>
</gene>
<evidence type="ECO:0000313" key="8">
    <source>
        <dbReference type="Proteomes" id="UP000514715"/>
    </source>
</evidence>
<evidence type="ECO:0000256" key="1">
    <source>
        <dbReference type="SAM" id="SignalP"/>
    </source>
</evidence>
<dbReference type="Proteomes" id="UP000472856">
    <property type="component" value="Unassembled WGS sequence"/>
</dbReference>
<evidence type="ECO:0000313" key="5">
    <source>
        <dbReference type="EMBL" id="RRD75061.1"/>
    </source>
</evidence>
<evidence type="ECO:0000313" key="4">
    <source>
        <dbReference type="EMBL" id="QMP43544.1"/>
    </source>
</evidence>
<dbReference type="AlphaFoldDB" id="A0A0A1A5X7"/>
<dbReference type="RefSeq" id="WP_022645823.1">
    <property type="nucleotide sequence ID" value="NZ_AP022098.1"/>
</dbReference>
<evidence type="ECO:0000313" key="2">
    <source>
        <dbReference type="EMBL" id="HAJ0994774.1"/>
    </source>
</evidence>
<feature type="signal peptide" evidence="1">
    <location>
        <begin position="1"/>
        <end position="29"/>
    </location>
</feature>
<dbReference type="Proteomes" id="UP000271008">
    <property type="component" value="Unassembled WGS sequence"/>
</dbReference>